<dbReference type="EC" id="5.6.2.4" evidence="5"/>
<dbReference type="GO" id="GO:0043138">
    <property type="term" value="F:3'-5' DNA helicase activity"/>
    <property type="evidence" value="ECO:0007669"/>
    <property type="project" value="UniProtKB-EC"/>
</dbReference>
<comment type="catalytic activity">
    <reaction evidence="4">
        <text>Couples ATP hydrolysis with the unwinding of duplex DNA by translocating in the 3'-5' direction.</text>
        <dbReference type="EC" id="5.6.2.4"/>
    </reaction>
</comment>
<keyword evidence="6" id="KW-0732">Signal</keyword>
<accession>A0A8I3A7M1</accession>
<comment type="similarity">
    <text evidence="1">Belongs to the helicase family. RecQ subfamily.</text>
</comment>
<evidence type="ECO:0000313" key="8">
    <source>
        <dbReference type="EMBL" id="KAG6373131.1"/>
    </source>
</evidence>
<dbReference type="PANTHER" id="PTHR13710">
    <property type="entry name" value="DNA HELICASE RECQ FAMILY MEMBER"/>
    <property type="match status" value="1"/>
</dbReference>
<reference evidence="8" key="1">
    <citation type="submission" date="2021-03" db="EMBL/GenBank/DDBJ databases">
        <title>Evolutionary innovations through gain and loss of genes in the ectomycorrhizal Boletales.</title>
        <authorList>
            <person name="Wu G."/>
            <person name="Miyauchi S."/>
            <person name="Morin E."/>
            <person name="Yang Z.-L."/>
            <person name="Xu J."/>
            <person name="Martin F.M."/>
        </authorList>
    </citation>
    <scope>NUCLEOTIDE SEQUENCE</scope>
    <source>
        <strain evidence="8">BR01</strain>
    </source>
</reference>
<dbReference type="GO" id="GO:0000724">
    <property type="term" value="P:double-strand break repair via homologous recombination"/>
    <property type="evidence" value="ECO:0007669"/>
    <property type="project" value="TreeGrafter"/>
</dbReference>
<dbReference type="GO" id="GO:0005524">
    <property type="term" value="F:ATP binding"/>
    <property type="evidence" value="ECO:0007669"/>
    <property type="project" value="InterPro"/>
</dbReference>
<gene>
    <name evidence="8" type="ORF">JVT61DRAFT_6737</name>
</gene>
<dbReference type="Gene3D" id="3.40.50.300">
    <property type="entry name" value="P-loop containing nucleotide triphosphate hydrolases"/>
    <property type="match status" value="1"/>
</dbReference>
<evidence type="ECO:0000313" key="9">
    <source>
        <dbReference type="Proteomes" id="UP000683000"/>
    </source>
</evidence>
<organism evidence="8 9">
    <name type="scientific">Boletus reticuloceps</name>
    <dbReference type="NCBI Taxonomy" id="495285"/>
    <lineage>
        <taxon>Eukaryota</taxon>
        <taxon>Fungi</taxon>
        <taxon>Dikarya</taxon>
        <taxon>Basidiomycota</taxon>
        <taxon>Agaricomycotina</taxon>
        <taxon>Agaricomycetes</taxon>
        <taxon>Agaricomycetidae</taxon>
        <taxon>Boletales</taxon>
        <taxon>Boletineae</taxon>
        <taxon>Boletaceae</taxon>
        <taxon>Boletoideae</taxon>
        <taxon>Boletus</taxon>
    </lineage>
</organism>
<feature type="chain" id="PRO_5034022514" description="DNA 3'-5' helicase" evidence="6">
    <location>
        <begin position="21"/>
        <end position="223"/>
    </location>
</feature>
<comment type="caution">
    <text evidence="8">The sequence shown here is derived from an EMBL/GenBank/DDBJ whole genome shotgun (WGS) entry which is preliminary data.</text>
</comment>
<dbReference type="InterPro" id="IPR027417">
    <property type="entry name" value="P-loop_NTPase"/>
</dbReference>
<dbReference type="Proteomes" id="UP000683000">
    <property type="component" value="Unassembled WGS sequence"/>
</dbReference>
<dbReference type="EMBL" id="JAGFBS010000023">
    <property type="protein sequence ID" value="KAG6373131.1"/>
    <property type="molecule type" value="Genomic_DNA"/>
</dbReference>
<sequence>MGKTLTFWLLLLFRPSGIQIVITPLNQLGQQNMDSLCKAGISSIAINADTATLNNFCAIENLKYRAIVISPEQLMKPRGGFEKLFLKPEFTMHLIGFVFDEEHCVCQWGEFRPEYKELQWLHYILWHQVPYLVASATLTSDILCELKKLLYIHTHNLLTVQTSIDQPNLALCVCKIKYSLALYADLGFLIPINWKEGDPIPKKFLIFFNNIQDAINVAKFLQN</sequence>
<feature type="domain" description="Helicase ATP-binding" evidence="7">
    <location>
        <begin position="1"/>
        <end position="156"/>
    </location>
</feature>
<dbReference type="OrthoDB" id="10261556at2759"/>
<evidence type="ECO:0000256" key="1">
    <source>
        <dbReference type="ARBA" id="ARBA00005446"/>
    </source>
</evidence>
<evidence type="ECO:0000256" key="3">
    <source>
        <dbReference type="ARBA" id="ARBA00023235"/>
    </source>
</evidence>
<keyword evidence="2" id="KW-0238">DNA-binding</keyword>
<dbReference type="PANTHER" id="PTHR13710:SF105">
    <property type="entry name" value="ATP-DEPENDENT DNA HELICASE Q1"/>
    <property type="match status" value="1"/>
</dbReference>
<dbReference type="SUPFAM" id="SSF52540">
    <property type="entry name" value="P-loop containing nucleoside triphosphate hydrolases"/>
    <property type="match status" value="1"/>
</dbReference>
<keyword evidence="9" id="KW-1185">Reference proteome</keyword>
<dbReference type="Pfam" id="PF00270">
    <property type="entry name" value="DEAD"/>
    <property type="match status" value="1"/>
</dbReference>
<dbReference type="GO" id="GO:0003677">
    <property type="term" value="F:DNA binding"/>
    <property type="evidence" value="ECO:0007669"/>
    <property type="project" value="UniProtKB-KW"/>
</dbReference>
<dbReference type="InterPro" id="IPR011545">
    <property type="entry name" value="DEAD/DEAH_box_helicase_dom"/>
</dbReference>
<evidence type="ECO:0000256" key="5">
    <source>
        <dbReference type="ARBA" id="ARBA00034808"/>
    </source>
</evidence>
<feature type="signal peptide" evidence="6">
    <location>
        <begin position="1"/>
        <end position="20"/>
    </location>
</feature>
<dbReference type="InterPro" id="IPR014001">
    <property type="entry name" value="Helicase_ATP-bd"/>
</dbReference>
<keyword evidence="3" id="KW-0413">Isomerase</keyword>
<evidence type="ECO:0000256" key="4">
    <source>
        <dbReference type="ARBA" id="ARBA00034617"/>
    </source>
</evidence>
<dbReference type="AlphaFoldDB" id="A0A8I3A7M1"/>
<name>A0A8I3A7M1_9AGAM</name>
<dbReference type="GO" id="GO:0005694">
    <property type="term" value="C:chromosome"/>
    <property type="evidence" value="ECO:0007669"/>
    <property type="project" value="TreeGrafter"/>
</dbReference>
<dbReference type="GO" id="GO:0009378">
    <property type="term" value="F:four-way junction helicase activity"/>
    <property type="evidence" value="ECO:0007669"/>
    <property type="project" value="TreeGrafter"/>
</dbReference>
<evidence type="ECO:0000259" key="7">
    <source>
        <dbReference type="PROSITE" id="PS51192"/>
    </source>
</evidence>
<dbReference type="GO" id="GO:0005737">
    <property type="term" value="C:cytoplasm"/>
    <property type="evidence" value="ECO:0007669"/>
    <property type="project" value="TreeGrafter"/>
</dbReference>
<proteinExistence type="inferred from homology"/>
<protein>
    <recommendedName>
        <fullName evidence="5">DNA 3'-5' helicase</fullName>
        <ecNumber evidence="5">5.6.2.4</ecNumber>
    </recommendedName>
</protein>
<evidence type="ECO:0000256" key="6">
    <source>
        <dbReference type="SAM" id="SignalP"/>
    </source>
</evidence>
<evidence type="ECO:0000256" key="2">
    <source>
        <dbReference type="ARBA" id="ARBA00023125"/>
    </source>
</evidence>
<dbReference type="PROSITE" id="PS51192">
    <property type="entry name" value="HELICASE_ATP_BIND_1"/>
    <property type="match status" value="1"/>
</dbReference>